<dbReference type="Proteomes" id="UP001346149">
    <property type="component" value="Unassembled WGS sequence"/>
</dbReference>
<feature type="transmembrane region" description="Helical" evidence="6">
    <location>
        <begin position="434"/>
        <end position="451"/>
    </location>
</feature>
<dbReference type="AlphaFoldDB" id="A0AAN7LTN9"/>
<keyword evidence="8" id="KW-1185">Reference proteome</keyword>
<feature type="transmembrane region" description="Helical" evidence="6">
    <location>
        <begin position="200"/>
        <end position="219"/>
    </location>
</feature>
<feature type="transmembrane region" description="Helical" evidence="6">
    <location>
        <begin position="509"/>
        <end position="535"/>
    </location>
</feature>
<dbReference type="SUPFAM" id="SSF103473">
    <property type="entry name" value="MFS general substrate transporter"/>
    <property type="match status" value="1"/>
</dbReference>
<keyword evidence="4 6" id="KW-1133">Transmembrane helix</keyword>
<organism evidence="7 8">
    <name type="scientific">Trapa natans</name>
    <name type="common">Water chestnut</name>
    <dbReference type="NCBI Taxonomy" id="22666"/>
    <lineage>
        <taxon>Eukaryota</taxon>
        <taxon>Viridiplantae</taxon>
        <taxon>Streptophyta</taxon>
        <taxon>Embryophyta</taxon>
        <taxon>Tracheophyta</taxon>
        <taxon>Spermatophyta</taxon>
        <taxon>Magnoliopsida</taxon>
        <taxon>eudicotyledons</taxon>
        <taxon>Gunneridae</taxon>
        <taxon>Pentapetalae</taxon>
        <taxon>rosids</taxon>
        <taxon>malvids</taxon>
        <taxon>Myrtales</taxon>
        <taxon>Lythraceae</taxon>
        <taxon>Trapa</taxon>
    </lineage>
</organism>
<feature type="transmembrane region" description="Helical" evidence="6">
    <location>
        <begin position="555"/>
        <end position="575"/>
    </location>
</feature>
<sequence length="584" mass="63876">MAGLKDTDEENEIISSSVAGETKDHLSAPLGSRPRGGWRAIFYIIGNESFERLASMGLVMNLSVYLKTKYNMYGVFLINVVSIWSGFCNILPLLGAFIAEKFLGRFGTLLLGCSASFIGMTMMALTAGIANLRPASCDTSQSQQDCPQPNAGHLSFLFMALGLIAIGAGCIRPCCIAFGADQFDATTEEGKKNMLSFYNWWYLSFTATLIIALSVIVYIQTTISWVIGLAVPAALLAVSIIVFVIGLPTYVMIKPQGSVYSDLAKVVVSSIRKSSLRVRYDLDSGPNFYDPPIPESDPPIEKLPHTDRFPCFDKGCIIANPSELNSEGFPANRWRLCSLQQVEQFKCFVSITPVWISGIACFLVMDQQNVNGILQAIQSNPAIGSSFQIPPGWLGLTGMFVLSIWIFFYETVAPFASRRLCGKRCKRLTINQRMNLGIVASISAMAIAGIVEKRRREMALSRSSFISPMSVAFLLPQFGLAGLVEAFAAIAILELLTSQVPMNLRTVGGAIYFSSLSIASYLTSSIVSIVHSLSSRNGRTPWIGGPDLNSGRLDYYYYIIAAMSVVNLVYFNLFAKNFLSSSRI</sequence>
<comment type="subcellular location">
    <subcellularLocation>
        <location evidence="1">Membrane</location>
        <topology evidence="1">Multi-pass membrane protein</topology>
    </subcellularLocation>
</comment>
<proteinExistence type="inferred from homology"/>
<keyword evidence="5 6" id="KW-0472">Membrane</keyword>
<reference evidence="7 8" key="1">
    <citation type="journal article" date="2023" name="Hortic Res">
        <title>Pangenome of water caltrop reveals structural variations and asymmetric subgenome divergence after allopolyploidization.</title>
        <authorList>
            <person name="Zhang X."/>
            <person name="Chen Y."/>
            <person name="Wang L."/>
            <person name="Yuan Y."/>
            <person name="Fang M."/>
            <person name="Shi L."/>
            <person name="Lu R."/>
            <person name="Comes H.P."/>
            <person name="Ma Y."/>
            <person name="Chen Y."/>
            <person name="Huang G."/>
            <person name="Zhou Y."/>
            <person name="Zheng Z."/>
            <person name="Qiu Y."/>
        </authorList>
    </citation>
    <scope>NUCLEOTIDE SEQUENCE [LARGE SCALE GENOMIC DNA]</scope>
    <source>
        <strain evidence="7">F231</strain>
    </source>
</reference>
<gene>
    <name evidence="7" type="ORF">SAY86_022537</name>
</gene>
<evidence type="ECO:0000256" key="5">
    <source>
        <dbReference type="ARBA" id="ARBA00023136"/>
    </source>
</evidence>
<comment type="similarity">
    <text evidence="2">Belongs to the major facilitator superfamily. Proton-dependent oligopeptide transporter (POT/PTR) (TC 2.A.17) family.</text>
</comment>
<accession>A0AAN7LTN9</accession>
<evidence type="ECO:0000313" key="7">
    <source>
        <dbReference type="EMBL" id="KAK4792102.1"/>
    </source>
</evidence>
<feature type="transmembrane region" description="Helical" evidence="6">
    <location>
        <begin position="225"/>
        <end position="247"/>
    </location>
</feature>
<name>A0AAN7LTN9_TRANT</name>
<dbReference type="GO" id="GO:0016020">
    <property type="term" value="C:membrane"/>
    <property type="evidence" value="ECO:0007669"/>
    <property type="project" value="UniProtKB-SubCell"/>
</dbReference>
<dbReference type="InterPro" id="IPR036259">
    <property type="entry name" value="MFS_trans_sf"/>
</dbReference>
<protein>
    <submittedName>
        <fullName evidence="7">Uncharacterized protein</fullName>
    </submittedName>
</protein>
<keyword evidence="3 6" id="KW-0812">Transmembrane</keyword>
<feature type="transmembrane region" description="Helical" evidence="6">
    <location>
        <begin position="471"/>
        <end position="497"/>
    </location>
</feature>
<feature type="transmembrane region" description="Helical" evidence="6">
    <location>
        <begin position="345"/>
        <end position="365"/>
    </location>
</feature>
<dbReference type="EMBL" id="JAXQNO010000008">
    <property type="protein sequence ID" value="KAK4792102.1"/>
    <property type="molecule type" value="Genomic_DNA"/>
</dbReference>
<evidence type="ECO:0000313" key="8">
    <source>
        <dbReference type="Proteomes" id="UP001346149"/>
    </source>
</evidence>
<feature type="transmembrane region" description="Helical" evidence="6">
    <location>
        <begin position="109"/>
        <end position="132"/>
    </location>
</feature>
<evidence type="ECO:0000256" key="2">
    <source>
        <dbReference type="ARBA" id="ARBA00005982"/>
    </source>
</evidence>
<dbReference type="InterPro" id="IPR000109">
    <property type="entry name" value="POT_fam"/>
</dbReference>
<dbReference type="Pfam" id="PF00854">
    <property type="entry name" value="PTR2"/>
    <property type="match status" value="1"/>
</dbReference>
<evidence type="ECO:0000256" key="3">
    <source>
        <dbReference type="ARBA" id="ARBA00022692"/>
    </source>
</evidence>
<evidence type="ECO:0000256" key="4">
    <source>
        <dbReference type="ARBA" id="ARBA00022989"/>
    </source>
</evidence>
<dbReference type="Gene3D" id="1.20.1250.20">
    <property type="entry name" value="MFS general substrate transporter like domains"/>
    <property type="match status" value="1"/>
</dbReference>
<feature type="transmembrane region" description="Helical" evidence="6">
    <location>
        <begin position="393"/>
        <end position="413"/>
    </location>
</feature>
<comment type="caution">
    <text evidence="7">The sequence shown here is derived from an EMBL/GenBank/DDBJ whole genome shotgun (WGS) entry which is preliminary data.</text>
</comment>
<dbReference type="GO" id="GO:0022857">
    <property type="term" value="F:transmembrane transporter activity"/>
    <property type="evidence" value="ECO:0007669"/>
    <property type="project" value="InterPro"/>
</dbReference>
<evidence type="ECO:0000256" key="1">
    <source>
        <dbReference type="ARBA" id="ARBA00004141"/>
    </source>
</evidence>
<feature type="transmembrane region" description="Helical" evidence="6">
    <location>
        <begin position="70"/>
        <end position="97"/>
    </location>
</feature>
<feature type="transmembrane region" description="Helical" evidence="6">
    <location>
        <begin position="152"/>
        <end position="179"/>
    </location>
</feature>
<dbReference type="PANTHER" id="PTHR11654">
    <property type="entry name" value="OLIGOPEPTIDE TRANSPORTER-RELATED"/>
    <property type="match status" value="1"/>
</dbReference>
<evidence type="ECO:0000256" key="6">
    <source>
        <dbReference type="SAM" id="Phobius"/>
    </source>
</evidence>